<comment type="catalytic activity">
    <reaction evidence="9">
        <text>a 5'-end (N(7)-methyl 5'-triphosphoguanosine)-ribonucleoside in mRNA + H2O = N(7)-methyl-GDP + a 5'-end phospho-ribonucleoside in mRNA + 2 H(+)</text>
        <dbReference type="Rhea" id="RHEA:67484"/>
        <dbReference type="Rhea" id="RHEA-COMP:15692"/>
        <dbReference type="Rhea" id="RHEA-COMP:17167"/>
        <dbReference type="ChEBI" id="CHEBI:15377"/>
        <dbReference type="ChEBI" id="CHEBI:15378"/>
        <dbReference type="ChEBI" id="CHEBI:63714"/>
        <dbReference type="ChEBI" id="CHEBI:138282"/>
        <dbReference type="ChEBI" id="CHEBI:156461"/>
        <dbReference type="EC" id="3.6.1.62"/>
    </reaction>
</comment>
<dbReference type="Pfam" id="PF00293">
    <property type="entry name" value="NUDIX"/>
    <property type="match status" value="1"/>
</dbReference>
<name>A0A7R9P364_TIMCA</name>
<keyword evidence="14" id="KW-0732">Signal</keyword>
<evidence type="ECO:0000256" key="13">
    <source>
        <dbReference type="SAM" id="Phobius"/>
    </source>
</evidence>
<evidence type="ECO:0000256" key="3">
    <source>
        <dbReference type="ARBA" id="ARBA00005582"/>
    </source>
</evidence>
<evidence type="ECO:0000313" key="16">
    <source>
        <dbReference type="EMBL" id="CAD7567866.1"/>
    </source>
</evidence>
<keyword evidence="4" id="KW-0479">Metal-binding</keyword>
<dbReference type="Gene3D" id="3.90.79.10">
    <property type="entry name" value="Nucleoside Triphosphate Pyrophosphohydrolase"/>
    <property type="match status" value="1"/>
</dbReference>
<evidence type="ECO:0000256" key="10">
    <source>
        <dbReference type="ARBA" id="ARBA00093415"/>
    </source>
</evidence>
<evidence type="ECO:0000256" key="9">
    <source>
        <dbReference type="ARBA" id="ARBA00093205"/>
    </source>
</evidence>
<comment type="function">
    <text evidence="10">Acts as a decapping enzyme capable of hydrolyzing monomethylated capped RNAs (in vitro). Hydrolyzes monomethylated capped RNA after alpha and beta phosphates to form N(7)-methyl-GDP. Shows low activity towards unmethylated capped RNA.</text>
</comment>
<dbReference type="PANTHER" id="PTHR42904:SF1">
    <property type="entry name" value="NUCLEOSIDE DIPHOSPHATE-LINKED MOIETY X MOTIF 17"/>
    <property type="match status" value="1"/>
</dbReference>
<dbReference type="CDD" id="cd04694">
    <property type="entry name" value="NUDIX_Nudt17"/>
    <property type="match status" value="1"/>
</dbReference>
<keyword evidence="7" id="KW-0464">Manganese</keyword>
<dbReference type="GO" id="GO:0005777">
    <property type="term" value="C:peroxisome"/>
    <property type="evidence" value="ECO:0007669"/>
    <property type="project" value="TreeGrafter"/>
</dbReference>
<organism evidence="16">
    <name type="scientific">Timema californicum</name>
    <name type="common">California timema</name>
    <name type="synonym">Walking stick</name>
    <dbReference type="NCBI Taxonomy" id="61474"/>
    <lineage>
        <taxon>Eukaryota</taxon>
        <taxon>Metazoa</taxon>
        <taxon>Ecdysozoa</taxon>
        <taxon>Arthropoda</taxon>
        <taxon>Hexapoda</taxon>
        <taxon>Insecta</taxon>
        <taxon>Pterygota</taxon>
        <taxon>Neoptera</taxon>
        <taxon>Polyneoptera</taxon>
        <taxon>Phasmatodea</taxon>
        <taxon>Timematodea</taxon>
        <taxon>Timematoidea</taxon>
        <taxon>Timematidae</taxon>
        <taxon>Timema</taxon>
    </lineage>
</organism>
<evidence type="ECO:0000256" key="5">
    <source>
        <dbReference type="ARBA" id="ARBA00022801"/>
    </source>
</evidence>
<dbReference type="GO" id="GO:0005829">
    <property type="term" value="C:cytosol"/>
    <property type="evidence" value="ECO:0007669"/>
    <property type="project" value="TreeGrafter"/>
</dbReference>
<evidence type="ECO:0000256" key="7">
    <source>
        <dbReference type="ARBA" id="ARBA00023211"/>
    </source>
</evidence>
<dbReference type="SUPFAM" id="SSF55811">
    <property type="entry name" value="Nudix"/>
    <property type="match status" value="1"/>
</dbReference>
<dbReference type="InterPro" id="IPR015797">
    <property type="entry name" value="NUDIX_hydrolase-like_dom_sf"/>
</dbReference>
<dbReference type="InterPro" id="IPR050241">
    <property type="entry name" value="NAD-cap_RNA_hydrolase_NudC"/>
</dbReference>
<dbReference type="GO" id="GO:0019677">
    <property type="term" value="P:NAD+ catabolic process"/>
    <property type="evidence" value="ECO:0007669"/>
    <property type="project" value="TreeGrafter"/>
</dbReference>
<keyword evidence="5" id="KW-0378">Hydrolase</keyword>
<evidence type="ECO:0000256" key="14">
    <source>
        <dbReference type="SAM" id="SignalP"/>
    </source>
</evidence>
<evidence type="ECO:0000256" key="12">
    <source>
        <dbReference type="ARBA" id="ARBA00093663"/>
    </source>
</evidence>
<feature type="signal peptide" evidence="14">
    <location>
        <begin position="1"/>
        <end position="20"/>
    </location>
</feature>
<reference evidence="16" key="1">
    <citation type="submission" date="2020-11" db="EMBL/GenBank/DDBJ databases">
        <authorList>
            <person name="Tran Van P."/>
        </authorList>
    </citation>
    <scope>NUCLEOTIDE SEQUENCE</scope>
</reference>
<feature type="domain" description="Nudix hydrolase" evidence="15">
    <location>
        <begin position="390"/>
        <end position="542"/>
    </location>
</feature>
<comment type="cofactor">
    <cofactor evidence="2">
        <name>Mg(2+)</name>
        <dbReference type="ChEBI" id="CHEBI:18420"/>
    </cofactor>
</comment>
<comment type="similarity">
    <text evidence="3">Belongs to the Nudix hydrolase family.</text>
</comment>
<keyword evidence="13" id="KW-1133">Transmembrane helix</keyword>
<dbReference type="EMBL" id="OE179172">
    <property type="protein sequence ID" value="CAD7567866.1"/>
    <property type="molecule type" value="Genomic_DNA"/>
</dbReference>
<dbReference type="AlphaFoldDB" id="A0A7R9P364"/>
<evidence type="ECO:0000256" key="1">
    <source>
        <dbReference type="ARBA" id="ARBA00001936"/>
    </source>
</evidence>
<comment type="cofactor">
    <cofactor evidence="1">
        <name>Mn(2+)</name>
        <dbReference type="ChEBI" id="CHEBI:29035"/>
    </cofactor>
</comment>
<evidence type="ECO:0000256" key="4">
    <source>
        <dbReference type="ARBA" id="ARBA00022723"/>
    </source>
</evidence>
<feature type="transmembrane region" description="Helical" evidence="13">
    <location>
        <begin position="580"/>
        <end position="602"/>
    </location>
</feature>
<accession>A0A7R9P364</accession>
<dbReference type="InterPro" id="IPR000086">
    <property type="entry name" value="NUDIX_hydrolase_dom"/>
</dbReference>
<dbReference type="InterPro" id="IPR033716">
    <property type="entry name" value="Nudt17_dom"/>
</dbReference>
<dbReference type="InterPro" id="IPR019379">
    <property type="entry name" value="Gamma_Secretase_Asp_P_PEN2"/>
</dbReference>
<dbReference type="PROSITE" id="PS51462">
    <property type="entry name" value="NUDIX"/>
    <property type="match status" value="1"/>
</dbReference>
<evidence type="ECO:0000259" key="15">
    <source>
        <dbReference type="PROSITE" id="PS51462"/>
    </source>
</evidence>
<keyword evidence="13" id="KW-0812">Transmembrane</keyword>
<gene>
    <name evidence="16" type="ORF">TCMB3V08_LOCUS644</name>
</gene>
<dbReference type="Pfam" id="PF10251">
    <property type="entry name" value="PEN-2"/>
    <property type="match status" value="1"/>
</dbReference>
<protein>
    <recommendedName>
        <fullName evidence="11">m7GpppN-mRNA hydrolase NUDT17</fullName>
        <ecNumber evidence="8">3.6.1.62</ecNumber>
    </recommendedName>
    <alternativeName>
        <fullName evidence="12">Nucleoside diphosphate-linked moiety X motif 17</fullName>
    </alternativeName>
</protein>
<keyword evidence="6" id="KW-0460">Magnesium</keyword>
<dbReference type="GO" id="GO:0140933">
    <property type="term" value="F:5'-(N(7)-methylguanosine 5'-triphospho)-[mRNA] hydrolase activity"/>
    <property type="evidence" value="ECO:0007669"/>
    <property type="project" value="UniProtKB-EC"/>
</dbReference>
<evidence type="ECO:0000256" key="2">
    <source>
        <dbReference type="ARBA" id="ARBA00001946"/>
    </source>
</evidence>
<feature type="chain" id="PRO_5030816522" description="m7GpppN-mRNA hydrolase NUDT17" evidence="14">
    <location>
        <begin position="21"/>
        <end position="661"/>
    </location>
</feature>
<evidence type="ECO:0000256" key="8">
    <source>
        <dbReference type="ARBA" id="ARBA00026102"/>
    </source>
</evidence>
<dbReference type="GO" id="GO:0006742">
    <property type="term" value="P:NADP+ catabolic process"/>
    <property type="evidence" value="ECO:0007669"/>
    <property type="project" value="TreeGrafter"/>
</dbReference>
<evidence type="ECO:0000256" key="6">
    <source>
        <dbReference type="ARBA" id="ARBA00022842"/>
    </source>
</evidence>
<keyword evidence="13" id="KW-0472">Membrane</keyword>
<dbReference type="PANTHER" id="PTHR42904">
    <property type="entry name" value="NUDIX HYDROLASE, NUDC SUBFAMILY"/>
    <property type="match status" value="1"/>
</dbReference>
<dbReference type="EC" id="3.6.1.62" evidence="8"/>
<dbReference type="GO" id="GO:0035529">
    <property type="term" value="F:NADH pyrophosphatase activity"/>
    <property type="evidence" value="ECO:0007669"/>
    <property type="project" value="TreeGrafter"/>
</dbReference>
<evidence type="ECO:0000256" key="11">
    <source>
        <dbReference type="ARBA" id="ARBA00093621"/>
    </source>
</evidence>
<feature type="transmembrane region" description="Helical" evidence="13">
    <location>
        <begin position="617"/>
        <end position="636"/>
    </location>
</feature>
<dbReference type="GO" id="GO:0046872">
    <property type="term" value="F:metal ion binding"/>
    <property type="evidence" value="ECO:0007669"/>
    <property type="project" value="UniProtKB-KW"/>
</dbReference>
<proteinExistence type="inferred from homology"/>
<sequence length="661" mass="72080">MGSRALLSKLGVLALRGMEAGIGLSPGAAVCGVARPSQLPSKFGAGGLGVCACLVESEPLLSLYSLALRRGVGGAGLRGARGTRGGTTGESFCVPGGSPFVIRDKHIYNNKKPFLIMLSVAYVIQFTPGQRHLKQGPLHTSGVTKLFMGTMRLGTHHNMQCQKCFVKLLVTAVELNTINAVANYATEAGPKGASLLQNHCQSSRIAKELTTLFPIPSFTNPQVLPTNIRTSIPVISSQVYCEGSTLDHVVTKKDKHLLSVVKPTGCNNMFYVDSLHPDNETDEEDILHDLEINPEDDHEINVIWAGAYAIGMVKTAPLVEQEQSVTAPSLDPAVCASDEEQGYFRPIPALPLTETRNKFTPDLLQRHSPVCPISQLPANEVQSIPESSINRGINVGVAIIVESSDSHILMTQRSEHMRTFPRAWVPPGGHLECDESLLQCGFREVQEETGLVFTDDNSETSVLCLWESVYPVILGLGVPTSHHIVIYLHTRVKQTWQQLQTQVQEKPPPVYPTEIRTSISPSSAVELDTTSALANYATEVIVKTTLSTPERDSNLDFPINGSLVYCESSAFDHAAIEADILYLVAGFAFLPFLWCVNAVWFFKDAFIKPPYEEQKNVILSAIGALIWVAGLTTWIVTFQTQRAQWGETADYMSFIIPTGIA</sequence>